<evidence type="ECO:0000313" key="1">
    <source>
        <dbReference type="EMBL" id="EIN01811.1"/>
    </source>
</evidence>
<accession>A0ABN0FSL9</accession>
<sequence>MFLLRLRDDVRHAERVFDLNSGAVPKRLPDQYWTKRPNMLLARGLPHGNPLAETRVHMLFERPGEPAEIVAASPPR</sequence>
<dbReference type="Proteomes" id="UP000004980">
    <property type="component" value="Unassembled WGS sequence"/>
</dbReference>
<evidence type="ECO:0000313" key="2">
    <source>
        <dbReference type="Proteomes" id="UP000004980"/>
    </source>
</evidence>
<gene>
    <name evidence="1" type="ORF">WQE_07272</name>
</gene>
<dbReference type="EMBL" id="AKAU01000053">
    <property type="protein sequence ID" value="EIN01811.1"/>
    <property type="molecule type" value="Genomic_DNA"/>
</dbReference>
<keyword evidence="2" id="KW-1185">Reference proteome</keyword>
<dbReference type="RefSeq" id="WP_007579202.1">
    <property type="nucleotide sequence ID" value="NZ_AKAU01000053.1"/>
</dbReference>
<proteinExistence type="predicted"/>
<protein>
    <submittedName>
        <fullName evidence="1">Uncharacterized protein</fullName>
    </submittedName>
</protein>
<comment type="caution">
    <text evidence="1">The sequence shown here is derived from an EMBL/GenBank/DDBJ whole genome shotgun (WGS) entry which is preliminary data.</text>
</comment>
<name>A0ABN0FSL9_9BURK</name>
<reference evidence="1 2" key="1">
    <citation type="journal article" date="2012" name="J. Bacteriol.">
        <title>Draft Genome Sequence of the Soil Bacterium Burkholderia terrae Strain BS001, Which Interacts with Fungal Surface Structures.</title>
        <authorList>
            <person name="Nazir R."/>
            <person name="Hansen M.A."/>
            <person name="Sorensen S."/>
            <person name="van Elsas J.D."/>
        </authorList>
    </citation>
    <scope>NUCLEOTIDE SEQUENCE [LARGE SCALE GENOMIC DNA]</scope>
    <source>
        <strain evidence="1 2">BS001</strain>
    </source>
</reference>
<organism evidence="1 2">
    <name type="scientific">Paraburkholderia hospita</name>
    <dbReference type="NCBI Taxonomy" id="169430"/>
    <lineage>
        <taxon>Bacteria</taxon>
        <taxon>Pseudomonadati</taxon>
        <taxon>Pseudomonadota</taxon>
        <taxon>Betaproteobacteria</taxon>
        <taxon>Burkholderiales</taxon>
        <taxon>Burkholderiaceae</taxon>
        <taxon>Paraburkholderia</taxon>
    </lineage>
</organism>